<reference evidence="15" key="1">
    <citation type="submission" date="2017-02" db="UniProtKB">
        <authorList>
            <consortium name="WormBaseParasite"/>
        </authorList>
    </citation>
    <scope>IDENTIFICATION</scope>
</reference>
<dbReference type="GO" id="GO:0004177">
    <property type="term" value="F:aminopeptidase activity"/>
    <property type="evidence" value="ECO:0007669"/>
    <property type="project" value="UniProtKB-KW"/>
</dbReference>
<evidence type="ECO:0000256" key="5">
    <source>
        <dbReference type="ARBA" id="ARBA00011965"/>
    </source>
</evidence>
<keyword evidence="7 13" id="KW-0031">Aminopeptidase</keyword>
<evidence type="ECO:0000256" key="9">
    <source>
        <dbReference type="ARBA" id="ARBA00022723"/>
    </source>
</evidence>
<dbReference type="STRING" id="451379.A0A0N5APC7"/>
<evidence type="ECO:0000313" key="14">
    <source>
        <dbReference type="Proteomes" id="UP000046393"/>
    </source>
</evidence>
<comment type="similarity">
    <text evidence="3 13">Belongs to the peptidase M18 family.</text>
</comment>
<sequence>MDSPFSPATQAAAEEFVNFLNKAVTPFHAVKELTDRLKSHGFVELKETDSWKLEANGKYYITKNKSAVMALAVGGKYEASNGFSLMAAHTDSPALRVKPVSKITNEGYLQVGVSTYGGGIWRTWFDRDLSLAGLVIHNKDGMLMRSLVNISKPLLYIPNLAIHFCKDRSKFECNNEEELKPILATYIADQLNEKNNSSVGLIKSVIFFVQNIYLCTMCSSEKCEEHHHGLLEVISREVGCSVLDILDFDLYLYNSQPAAIGGLYNEFIGSQRLDNLVGAYTAITGLLESLNDGSLAEDSNMRVVACYDNEECGSGSAQGAESSVTEWFLRRLCKSFNGCFEEAIAKSFMLSVDNAHAINPNYADKHERNHKPKFHGGVVMKVNVNQRYATNSTTGAVIRRIAQLANEPLQKVVVRNDMPCGTTVGPILSSKLGLQTCDVGSAQLAMHSIRELICTSAIEHGIKLYSAYFRLLPKVLKSIV</sequence>
<dbReference type="SUPFAM" id="SSF53187">
    <property type="entry name" value="Zn-dependent exopeptidases"/>
    <property type="match status" value="1"/>
</dbReference>
<protein>
    <recommendedName>
        <fullName evidence="6">Aspartyl aminopeptidase</fullName>
        <ecNumber evidence="5">3.4.11.21</ecNumber>
    </recommendedName>
</protein>
<comment type="cofactor">
    <cofactor evidence="2">
        <name>Zn(2+)</name>
        <dbReference type="ChEBI" id="CHEBI:29105"/>
    </cofactor>
</comment>
<evidence type="ECO:0000256" key="2">
    <source>
        <dbReference type="ARBA" id="ARBA00001947"/>
    </source>
</evidence>
<evidence type="ECO:0000313" key="15">
    <source>
        <dbReference type="WBParaSite" id="SMUV_0000649901-mRNA-1"/>
    </source>
</evidence>
<evidence type="ECO:0000256" key="4">
    <source>
        <dbReference type="ARBA" id="ARBA00011395"/>
    </source>
</evidence>
<dbReference type="PRINTS" id="PR00932">
    <property type="entry name" value="AMINO1PTASE"/>
</dbReference>
<keyword evidence="10 13" id="KW-0378">Hydrolase</keyword>
<dbReference type="PANTHER" id="PTHR28570:SF3">
    <property type="entry name" value="ASPARTYL AMINOPEPTIDASE"/>
    <property type="match status" value="1"/>
</dbReference>
<keyword evidence="14" id="KW-1185">Reference proteome</keyword>
<organism evidence="14 15">
    <name type="scientific">Syphacia muris</name>
    <dbReference type="NCBI Taxonomy" id="451379"/>
    <lineage>
        <taxon>Eukaryota</taxon>
        <taxon>Metazoa</taxon>
        <taxon>Ecdysozoa</taxon>
        <taxon>Nematoda</taxon>
        <taxon>Chromadorea</taxon>
        <taxon>Rhabditida</taxon>
        <taxon>Spirurina</taxon>
        <taxon>Oxyuridomorpha</taxon>
        <taxon>Oxyuroidea</taxon>
        <taxon>Oxyuridae</taxon>
        <taxon>Syphacia</taxon>
    </lineage>
</organism>
<name>A0A0N5APC7_9BILA</name>
<evidence type="ECO:0000256" key="10">
    <source>
        <dbReference type="ARBA" id="ARBA00022801"/>
    </source>
</evidence>
<evidence type="ECO:0000256" key="12">
    <source>
        <dbReference type="ARBA" id="ARBA00023049"/>
    </source>
</evidence>
<evidence type="ECO:0000256" key="11">
    <source>
        <dbReference type="ARBA" id="ARBA00022833"/>
    </source>
</evidence>
<evidence type="ECO:0000256" key="3">
    <source>
        <dbReference type="ARBA" id="ARBA00008290"/>
    </source>
</evidence>
<proteinExistence type="inferred from homology"/>
<dbReference type="Gene3D" id="3.40.630.10">
    <property type="entry name" value="Zn peptidases"/>
    <property type="match status" value="2"/>
</dbReference>
<keyword evidence="11 13" id="KW-0862">Zinc</keyword>
<evidence type="ECO:0000256" key="13">
    <source>
        <dbReference type="RuleBase" id="RU004386"/>
    </source>
</evidence>
<dbReference type="GO" id="GO:0008237">
    <property type="term" value="F:metallopeptidase activity"/>
    <property type="evidence" value="ECO:0007669"/>
    <property type="project" value="UniProtKB-KW"/>
</dbReference>
<keyword evidence="8 13" id="KW-0645">Protease</keyword>
<dbReference type="InterPro" id="IPR001948">
    <property type="entry name" value="Peptidase_M18"/>
</dbReference>
<dbReference type="GO" id="GO:0008270">
    <property type="term" value="F:zinc ion binding"/>
    <property type="evidence" value="ECO:0007669"/>
    <property type="project" value="InterPro"/>
</dbReference>
<dbReference type="GO" id="GO:0006508">
    <property type="term" value="P:proteolysis"/>
    <property type="evidence" value="ECO:0007669"/>
    <property type="project" value="UniProtKB-KW"/>
</dbReference>
<dbReference type="Gene3D" id="2.30.250.10">
    <property type="entry name" value="Aminopeptidase i, Domain 2"/>
    <property type="match status" value="1"/>
</dbReference>
<dbReference type="Proteomes" id="UP000046393">
    <property type="component" value="Unplaced"/>
</dbReference>
<comment type="subunit">
    <text evidence="4">Tetrahedron-shaped homododecamer built from six homodimers.</text>
</comment>
<dbReference type="GO" id="GO:0005737">
    <property type="term" value="C:cytoplasm"/>
    <property type="evidence" value="ECO:0007669"/>
    <property type="project" value="UniProtKB-ARBA"/>
</dbReference>
<evidence type="ECO:0000256" key="6">
    <source>
        <dbReference type="ARBA" id="ARBA00015118"/>
    </source>
</evidence>
<dbReference type="SUPFAM" id="SSF101821">
    <property type="entry name" value="Aminopeptidase/glucanase lid domain"/>
    <property type="match status" value="1"/>
</dbReference>
<keyword evidence="12 13" id="KW-0482">Metalloprotease</keyword>
<dbReference type="NCBIfam" id="NF002759">
    <property type="entry name" value="PRK02813.1"/>
    <property type="match status" value="1"/>
</dbReference>
<evidence type="ECO:0000256" key="8">
    <source>
        <dbReference type="ARBA" id="ARBA00022670"/>
    </source>
</evidence>
<dbReference type="CDD" id="cd05658">
    <property type="entry name" value="M18_DAP"/>
    <property type="match status" value="1"/>
</dbReference>
<dbReference type="PANTHER" id="PTHR28570">
    <property type="entry name" value="ASPARTYL AMINOPEPTIDASE"/>
    <property type="match status" value="1"/>
</dbReference>
<dbReference type="AlphaFoldDB" id="A0A0N5APC7"/>
<dbReference type="WBParaSite" id="SMUV_0000649901-mRNA-1">
    <property type="protein sequence ID" value="SMUV_0000649901-mRNA-1"/>
    <property type="gene ID" value="SMUV_0000649901"/>
</dbReference>
<keyword evidence="9 13" id="KW-0479">Metal-binding</keyword>
<dbReference type="EC" id="3.4.11.21" evidence="5"/>
<dbReference type="Pfam" id="PF02127">
    <property type="entry name" value="Peptidase_M18"/>
    <property type="match status" value="1"/>
</dbReference>
<accession>A0A0N5APC7</accession>
<dbReference type="FunFam" id="2.30.250.10:FF:000001">
    <property type="entry name" value="Aspartyl aminopeptidase 1"/>
    <property type="match status" value="1"/>
</dbReference>
<dbReference type="InterPro" id="IPR023358">
    <property type="entry name" value="Peptidase_M18_dom2"/>
</dbReference>
<comment type="catalytic activity">
    <reaction evidence="1">
        <text>Release of an N-terminal aspartate or glutamate from a peptide, with a preference for aspartate.</text>
        <dbReference type="EC" id="3.4.11.21"/>
    </reaction>
</comment>
<evidence type="ECO:0000256" key="1">
    <source>
        <dbReference type="ARBA" id="ARBA00001335"/>
    </source>
</evidence>
<evidence type="ECO:0000256" key="7">
    <source>
        <dbReference type="ARBA" id="ARBA00022438"/>
    </source>
</evidence>